<accession>A0A8D8AW52</accession>
<organism evidence="2">
    <name type="scientific">Culex pipiens</name>
    <name type="common">House mosquito</name>
    <dbReference type="NCBI Taxonomy" id="7175"/>
    <lineage>
        <taxon>Eukaryota</taxon>
        <taxon>Metazoa</taxon>
        <taxon>Ecdysozoa</taxon>
        <taxon>Arthropoda</taxon>
        <taxon>Hexapoda</taxon>
        <taxon>Insecta</taxon>
        <taxon>Pterygota</taxon>
        <taxon>Neoptera</taxon>
        <taxon>Endopterygota</taxon>
        <taxon>Diptera</taxon>
        <taxon>Nematocera</taxon>
        <taxon>Culicoidea</taxon>
        <taxon>Culicidae</taxon>
        <taxon>Culicinae</taxon>
        <taxon>Culicini</taxon>
        <taxon>Culex</taxon>
        <taxon>Culex</taxon>
    </lineage>
</organism>
<evidence type="ECO:0000256" key="1">
    <source>
        <dbReference type="SAM" id="SignalP"/>
    </source>
</evidence>
<dbReference type="AlphaFoldDB" id="A0A8D8AW52"/>
<protein>
    <submittedName>
        <fullName evidence="2">(northern house mosquito) hypothetical protein</fullName>
    </submittedName>
</protein>
<name>A0A8D8AW52_CULPI</name>
<feature type="signal peptide" evidence="1">
    <location>
        <begin position="1"/>
        <end position="20"/>
    </location>
</feature>
<dbReference type="EMBL" id="HBUE01046268">
    <property type="protein sequence ID" value="CAG6462783.1"/>
    <property type="molecule type" value="Transcribed_RNA"/>
</dbReference>
<reference evidence="2" key="1">
    <citation type="submission" date="2021-05" db="EMBL/GenBank/DDBJ databases">
        <authorList>
            <person name="Alioto T."/>
            <person name="Alioto T."/>
            <person name="Gomez Garrido J."/>
        </authorList>
    </citation>
    <scope>NUCLEOTIDE SEQUENCE</scope>
</reference>
<proteinExistence type="predicted"/>
<feature type="chain" id="PRO_5034086440" evidence="1">
    <location>
        <begin position="21"/>
        <end position="147"/>
    </location>
</feature>
<sequence length="147" mass="16611">MNFLLRALAWFPFKIPTAFGTCSRSIPEVPLDGTHATKICPRWESFPRAAAVELPPPEPCPLRWLMRDHRQQLRVDPAVRNPAPIASALLNSITTSVRFNLATVLTHGPRFPPEHQLNRRSVFSPKNGAKANPIDRVPFVLFSWLLK</sequence>
<keyword evidence="1" id="KW-0732">Signal</keyword>
<evidence type="ECO:0000313" key="2">
    <source>
        <dbReference type="EMBL" id="CAG6462783.1"/>
    </source>
</evidence>